<feature type="domain" description="ABC transporter" evidence="6">
    <location>
        <begin position="16"/>
        <end position="262"/>
    </location>
</feature>
<comment type="similarity">
    <text evidence="1">Belongs to the ABC transporter superfamily.</text>
</comment>
<sequence length="545" mass="57951">MSAPITTSAQTAEPLLDVAGLHVEFPGHERAAVEAVAFTLAAGETLALVGASGSGKSVTARAIAQLDPEARYVGSVRFAGEELIGASQATLRRIRGEGVGMVFQEPLSALNPLHAIGRQIGETLALHAGITGKALRHAVIELLGRVHLNDAERVLGAYPHQLSGGQRQRVLIAMALACRPRVLIADEPTTALDAHLRVQILQLLKRIAADDGMGLLLISHDLVMVRGFADRVAVMCDGRIVESGPACDVFEAPSHAATRALLAVRQARLAQPVAPGAPAALCVTGVCCDYTHQPGIFKRPQTVRALAPADFDLARGETLGVVGESGSGKTTLALAVLRLTREGHGQIVLGAGEREAVRFDRLSGAALRDARSRMQVVLQDPFSSLSPRMTVAEIVEEGLLVHRPELGPDLRRQAAIDVLAEVGLGTDVLERYPHSFSGGQRQRIAIARALILSPEVLVLDEPTSALDAHIGLQVLKLLAELQRRHGLSYVLITHDLAVVRALAHRVIVLQSGEVVERGTVESVFTSPEHPYTRQLLAAAQYLPAA</sequence>
<evidence type="ECO:0000313" key="7">
    <source>
        <dbReference type="EMBL" id="TJZ63954.1"/>
    </source>
</evidence>
<dbReference type="PANTHER" id="PTHR43776:SF7">
    <property type="entry name" value="D,D-DIPEPTIDE TRANSPORT ATP-BINDING PROTEIN DDPF-RELATED"/>
    <property type="match status" value="1"/>
</dbReference>
<dbReference type="InterPro" id="IPR050319">
    <property type="entry name" value="ABC_transp_ATP-bind"/>
</dbReference>
<keyword evidence="4" id="KW-0547">Nucleotide-binding</keyword>
<reference evidence="7 8" key="1">
    <citation type="submission" date="2019-04" db="EMBL/GenBank/DDBJ databases">
        <title>Chitiniphilus eburnea sp. nov., a novel chitinolytic bacterium isolated from aquaculture sludge.</title>
        <authorList>
            <person name="Sheng M."/>
        </authorList>
    </citation>
    <scope>NUCLEOTIDE SEQUENCE [LARGE SCALE GENOMIC DNA]</scope>
    <source>
        <strain evidence="7 8">HX-2-15</strain>
    </source>
</reference>
<dbReference type="Pfam" id="PF00005">
    <property type="entry name" value="ABC_tran"/>
    <property type="match status" value="2"/>
</dbReference>
<evidence type="ECO:0000256" key="5">
    <source>
        <dbReference type="ARBA" id="ARBA00022840"/>
    </source>
</evidence>
<comment type="caution">
    <text evidence="7">The sequence shown here is derived from an EMBL/GenBank/DDBJ whole genome shotgun (WGS) entry which is preliminary data.</text>
</comment>
<dbReference type="PANTHER" id="PTHR43776">
    <property type="entry name" value="TRANSPORT ATP-BINDING PROTEIN"/>
    <property type="match status" value="1"/>
</dbReference>
<dbReference type="Proteomes" id="UP000310016">
    <property type="component" value="Unassembled WGS sequence"/>
</dbReference>
<dbReference type="GO" id="GO:0015833">
    <property type="term" value="P:peptide transport"/>
    <property type="evidence" value="ECO:0007669"/>
    <property type="project" value="InterPro"/>
</dbReference>
<dbReference type="GO" id="GO:0016887">
    <property type="term" value="F:ATP hydrolysis activity"/>
    <property type="evidence" value="ECO:0007669"/>
    <property type="project" value="InterPro"/>
</dbReference>
<accession>A0A4U0PLZ7</accession>
<keyword evidence="5 7" id="KW-0067">ATP-binding</keyword>
<dbReference type="OrthoDB" id="9802772at2"/>
<dbReference type="InterPro" id="IPR017871">
    <property type="entry name" value="ABC_transporter-like_CS"/>
</dbReference>
<dbReference type="GO" id="GO:0055085">
    <property type="term" value="P:transmembrane transport"/>
    <property type="evidence" value="ECO:0007669"/>
    <property type="project" value="UniProtKB-ARBA"/>
</dbReference>
<dbReference type="EMBL" id="SUMF01000053">
    <property type="protein sequence ID" value="TJZ63954.1"/>
    <property type="molecule type" value="Genomic_DNA"/>
</dbReference>
<dbReference type="GO" id="GO:0005524">
    <property type="term" value="F:ATP binding"/>
    <property type="evidence" value="ECO:0007669"/>
    <property type="project" value="UniProtKB-KW"/>
</dbReference>
<evidence type="ECO:0000256" key="1">
    <source>
        <dbReference type="ARBA" id="ARBA00005417"/>
    </source>
</evidence>
<dbReference type="InterPro" id="IPR027417">
    <property type="entry name" value="P-loop_NTPase"/>
</dbReference>
<keyword evidence="8" id="KW-1185">Reference proteome</keyword>
<dbReference type="PROSITE" id="PS50893">
    <property type="entry name" value="ABC_TRANSPORTER_2"/>
    <property type="match status" value="2"/>
</dbReference>
<keyword evidence="2" id="KW-0813">Transport</keyword>
<keyword evidence="3" id="KW-1003">Cell membrane</keyword>
<feature type="domain" description="ABC transporter" evidence="6">
    <location>
        <begin position="291"/>
        <end position="536"/>
    </location>
</feature>
<evidence type="ECO:0000256" key="4">
    <source>
        <dbReference type="ARBA" id="ARBA00022741"/>
    </source>
</evidence>
<dbReference type="SUPFAM" id="SSF52540">
    <property type="entry name" value="P-loop containing nucleoside triphosphate hydrolases"/>
    <property type="match status" value="2"/>
</dbReference>
<evidence type="ECO:0000256" key="2">
    <source>
        <dbReference type="ARBA" id="ARBA00022448"/>
    </source>
</evidence>
<dbReference type="InterPro" id="IPR013563">
    <property type="entry name" value="Oligopep_ABC_C"/>
</dbReference>
<dbReference type="NCBIfam" id="NF008453">
    <property type="entry name" value="PRK11308.1"/>
    <property type="match status" value="2"/>
</dbReference>
<gene>
    <name evidence="7" type="ORF">FAZ21_19515</name>
</gene>
<dbReference type="CDD" id="cd03257">
    <property type="entry name" value="ABC_NikE_OppD_transporters"/>
    <property type="match status" value="2"/>
</dbReference>
<dbReference type="RefSeq" id="WP_136775106.1">
    <property type="nucleotide sequence ID" value="NZ_CP156074.1"/>
</dbReference>
<organism evidence="7 8">
    <name type="scientific">Chitiniphilus eburneus</name>
    <dbReference type="NCBI Taxonomy" id="2571148"/>
    <lineage>
        <taxon>Bacteria</taxon>
        <taxon>Pseudomonadati</taxon>
        <taxon>Pseudomonadota</taxon>
        <taxon>Betaproteobacteria</taxon>
        <taxon>Neisseriales</taxon>
        <taxon>Chitinibacteraceae</taxon>
        <taxon>Chitiniphilus</taxon>
    </lineage>
</organism>
<proteinExistence type="inferred from homology"/>
<keyword evidence="3" id="KW-0472">Membrane</keyword>
<evidence type="ECO:0000256" key="3">
    <source>
        <dbReference type="ARBA" id="ARBA00022475"/>
    </source>
</evidence>
<evidence type="ECO:0000259" key="6">
    <source>
        <dbReference type="PROSITE" id="PS50893"/>
    </source>
</evidence>
<dbReference type="Gene3D" id="3.40.50.300">
    <property type="entry name" value="P-loop containing nucleotide triphosphate hydrolases"/>
    <property type="match status" value="2"/>
</dbReference>
<dbReference type="Pfam" id="PF08352">
    <property type="entry name" value="oligo_HPY"/>
    <property type="match status" value="1"/>
</dbReference>
<dbReference type="InterPro" id="IPR003593">
    <property type="entry name" value="AAA+_ATPase"/>
</dbReference>
<dbReference type="SMART" id="SM00382">
    <property type="entry name" value="AAA"/>
    <property type="match status" value="2"/>
</dbReference>
<evidence type="ECO:0000313" key="8">
    <source>
        <dbReference type="Proteomes" id="UP000310016"/>
    </source>
</evidence>
<protein>
    <submittedName>
        <fullName evidence="7">ABC transporter ATP-binding protein</fullName>
    </submittedName>
</protein>
<dbReference type="PROSITE" id="PS00211">
    <property type="entry name" value="ABC_TRANSPORTER_1"/>
    <property type="match status" value="2"/>
</dbReference>
<dbReference type="InterPro" id="IPR003439">
    <property type="entry name" value="ABC_transporter-like_ATP-bd"/>
</dbReference>
<name>A0A4U0PLZ7_9NEIS</name>
<dbReference type="AlphaFoldDB" id="A0A4U0PLZ7"/>